<sequence length="434" mass="48363">MSSSPRQVDMSEALSPTESPATVTFEQLSTLFVPGTVVVQDCHITGQKRAYCLVGALPADHQVSSREYHEGFLRFRHVEYLDMMPRKSDSPAGSSSHYLSGDCRISKTSASLLFQVEKFNGVRSIQNLPIYPIQYHPDGKLERGLIARGKKWAGLCGRMQLVKYTGRVWRMTFKFYPVPTIPVVDELSQVEEANVFLDNEAFFIMNPHAWVFLGGNINAKEHMDTQDEECNDAIDKGLPESLLLLAPTVVHGYSLESRQWLIYDVNGTFKEVSIKNSEAAVASRLQRPTSLSKVIETHLRINAISQHVRGEDGQGLFLNLYGFTASTKAEDIARLYIDAGGVRRPQHTFYASQLSAGSSDLESFRKVINSTNAVVTVHQDKRRLFILFDWFVSGNFRATLPEQVMSALRGNDRKSKSSNPRATSLCIASGSTSG</sequence>
<evidence type="ECO:0000259" key="2">
    <source>
        <dbReference type="Pfam" id="PF22942"/>
    </source>
</evidence>
<evidence type="ECO:0000313" key="3">
    <source>
        <dbReference type="EMBL" id="RPD60615.1"/>
    </source>
</evidence>
<dbReference type="OrthoDB" id="10042665at2759"/>
<accession>A0A5C2S9S6</accession>
<dbReference type="PANTHER" id="PTHR46411">
    <property type="entry name" value="FAMILY ATPASE, PUTATIVE-RELATED"/>
    <property type="match status" value="1"/>
</dbReference>
<dbReference type="EMBL" id="ML122265">
    <property type="protein sequence ID" value="RPD60615.1"/>
    <property type="molecule type" value="Genomic_DNA"/>
</dbReference>
<dbReference type="PANTHER" id="PTHR46411:SF3">
    <property type="entry name" value="AAA+ ATPASE DOMAIN-CONTAINING PROTEIN"/>
    <property type="match status" value="1"/>
</dbReference>
<name>A0A5C2S9S6_9APHY</name>
<feature type="domain" description="DUF7025" evidence="2">
    <location>
        <begin position="17"/>
        <end position="137"/>
    </location>
</feature>
<keyword evidence="4" id="KW-1185">Reference proteome</keyword>
<protein>
    <recommendedName>
        <fullName evidence="2">DUF7025 domain-containing protein</fullName>
    </recommendedName>
</protein>
<evidence type="ECO:0000313" key="4">
    <source>
        <dbReference type="Proteomes" id="UP000313359"/>
    </source>
</evidence>
<dbReference type="AlphaFoldDB" id="A0A5C2S9S6"/>
<dbReference type="InterPro" id="IPR054289">
    <property type="entry name" value="DUF7025"/>
</dbReference>
<organism evidence="3 4">
    <name type="scientific">Lentinus tigrinus ALCF2SS1-6</name>
    <dbReference type="NCBI Taxonomy" id="1328759"/>
    <lineage>
        <taxon>Eukaryota</taxon>
        <taxon>Fungi</taxon>
        <taxon>Dikarya</taxon>
        <taxon>Basidiomycota</taxon>
        <taxon>Agaricomycotina</taxon>
        <taxon>Agaricomycetes</taxon>
        <taxon>Polyporales</taxon>
        <taxon>Polyporaceae</taxon>
        <taxon>Lentinus</taxon>
    </lineage>
</organism>
<reference evidence="3" key="1">
    <citation type="journal article" date="2018" name="Genome Biol. Evol.">
        <title>Genomics and development of Lentinus tigrinus, a white-rot wood-decaying mushroom with dimorphic fruiting bodies.</title>
        <authorList>
            <person name="Wu B."/>
            <person name="Xu Z."/>
            <person name="Knudson A."/>
            <person name="Carlson A."/>
            <person name="Chen N."/>
            <person name="Kovaka S."/>
            <person name="LaButti K."/>
            <person name="Lipzen A."/>
            <person name="Pennachio C."/>
            <person name="Riley R."/>
            <person name="Schakwitz W."/>
            <person name="Umezawa K."/>
            <person name="Ohm R.A."/>
            <person name="Grigoriev I.V."/>
            <person name="Nagy L.G."/>
            <person name="Gibbons J."/>
            <person name="Hibbett D."/>
        </authorList>
    </citation>
    <scope>NUCLEOTIDE SEQUENCE [LARGE SCALE GENOMIC DNA]</scope>
    <source>
        <strain evidence="3">ALCF2SS1-6</strain>
    </source>
</reference>
<feature type="region of interest" description="Disordered" evidence="1">
    <location>
        <begin position="410"/>
        <end position="434"/>
    </location>
</feature>
<proteinExistence type="predicted"/>
<dbReference type="STRING" id="1328759.A0A5C2S9S6"/>
<gene>
    <name evidence="3" type="ORF">L227DRAFT_600823</name>
</gene>
<dbReference type="Proteomes" id="UP000313359">
    <property type="component" value="Unassembled WGS sequence"/>
</dbReference>
<evidence type="ECO:0000256" key="1">
    <source>
        <dbReference type="SAM" id="MobiDB-lite"/>
    </source>
</evidence>
<dbReference type="Pfam" id="PF22942">
    <property type="entry name" value="DUF7025"/>
    <property type="match status" value="1"/>
</dbReference>